<name>A0ACB8AKP2_9AGAM</name>
<accession>A0ACB8AKP2</accession>
<organism evidence="1 2">
    <name type="scientific">Hygrophoropsis aurantiaca</name>
    <dbReference type="NCBI Taxonomy" id="72124"/>
    <lineage>
        <taxon>Eukaryota</taxon>
        <taxon>Fungi</taxon>
        <taxon>Dikarya</taxon>
        <taxon>Basidiomycota</taxon>
        <taxon>Agaricomycotina</taxon>
        <taxon>Agaricomycetes</taxon>
        <taxon>Agaricomycetidae</taxon>
        <taxon>Boletales</taxon>
        <taxon>Coniophorineae</taxon>
        <taxon>Hygrophoropsidaceae</taxon>
        <taxon>Hygrophoropsis</taxon>
    </lineage>
</organism>
<sequence>MRHSHSEIHMEGPPLPPGPTPLPWVGNVRGIDPAAPWTTYAEWGKIYGDVVYSRLFHQEIIIINTEKAATALMERRSHNFADKPVIATNDLLGMAFNTVLMPYGPRWLQHRRLFHQAFRADAAVSYRPIQMQRAHQLLFDVLEDPDDWKNAMQMLASSSIMKAVYDYDTQPRSDPFVSVIEKTLRIVVQDLRPEVAAIFSAFPGLLKLPSWLPGMTIKRRAAEAKKYATDWLDLPFQHVQKHMAAGTAAPSMVADALNKHAGEEEDEQFITTLKEASASAFAAGSETTSSALMNFVLAMVLYPEVQERAQALIDEVVGRDRLPTLEDRPSIPYIEAIIRETLRWAPILPLVTPHATLEDDIYEGYFIPKGAMIMPNIWAMTRNEERFPNPTVFNPDRFMAPDGNVLPDDTSRILFGFGRRNCVGRHFADISLWSTITLMLATFKFSKAKDTDGNVIDFEPKWCDGLAIHPLPFPCSITPRTPGLTKEMLAQIIRATA</sequence>
<dbReference type="EMBL" id="MU267624">
    <property type="protein sequence ID" value="KAH7913775.1"/>
    <property type="molecule type" value="Genomic_DNA"/>
</dbReference>
<gene>
    <name evidence="1" type="ORF">BJ138DRAFT_547097</name>
</gene>
<reference evidence="1" key="1">
    <citation type="journal article" date="2021" name="New Phytol.">
        <title>Evolutionary innovations through gain and loss of genes in the ectomycorrhizal Boletales.</title>
        <authorList>
            <person name="Wu G."/>
            <person name="Miyauchi S."/>
            <person name="Morin E."/>
            <person name="Kuo A."/>
            <person name="Drula E."/>
            <person name="Varga T."/>
            <person name="Kohler A."/>
            <person name="Feng B."/>
            <person name="Cao Y."/>
            <person name="Lipzen A."/>
            <person name="Daum C."/>
            <person name="Hundley H."/>
            <person name="Pangilinan J."/>
            <person name="Johnson J."/>
            <person name="Barry K."/>
            <person name="LaButti K."/>
            <person name="Ng V."/>
            <person name="Ahrendt S."/>
            <person name="Min B."/>
            <person name="Choi I.G."/>
            <person name="Park H."/>
            <person name="Plett J.M."/>
            <person name="Magnuson J."/>
            <person name="Spatafora J.W."/>
            <person name="Nagy L.G."/>
            <person name="Henrissat B."/>
            <person name="Grigoriev I.V."/>
            <person name="Yang Z.L."/>
            <person name="Xu J."/>
            <person name="Martin F.M."/>
        </authorList>
    </citation>
    <scope>NUCLEOTIDE SEQUENCE</scope>
    <source>
        <strain evidence="1">ATCC 28755</strain>
    </source>
</reference>
<comment type="caution">
    <text evidence="1">The sequence shown here is derived from an EMBL/GenBank/DDBJ whole genome shotgun (WGS) entry which is preliminary data.</text>
</comment>
<keyword evidence="2" id="KW-1185">Reference proteome</keyword>
<evidence type="ECO:0000313" key="1">
    <source>
        <dbReference type="EMBL" id="KAH7913775.1"/>
    </source>
</evidence>
<protein>
    <submittedName>
        <fullName evidence="1">Cytochrome P450</fullName>
    </submittedName>
</protein>
<proteinExistence type="predicted"/>
<dbReference type="Proteomes" id="UP000790377">
    <property type="component" value="Unassembled WGS sequence"/>
</dbReference>
<evidence type="ECO:0000313" key="2">
    <source>
        <dbReference type="Proteomes" id="UP000790377"/>
    </source>
</evidence>